<dbReference type="GO" id="GO:0016740">
    <property type="term" value="F:transferase activity"/>
    <property type="evidence" value="ECO:0007669"/>
    <property type="project" value="UniProtKB-KW"/>
</dbReference>
<organism evidence="1 2">
    <name type="scientific">Ectopseudomonas composti</name>
    <dbReference type="NCBI Taxonomy" id="658457"/>
    <lineage>
        <taxon>Bacteria</taxon>
        <taxon>Pseudomonadati</taxon>
        <taxon>Pseudomonadota</taxon>
        <taxon>Gammaproteobacteria</taxon>
        <taxon>Pseudomonadales</taxon>
        <taxon>Pseudomonadaceae</taxon>
        <taxon>Ectopseudomonas</taxon>
    </lineage>
</organism>
<dbReference type="RefSeq" id="WP_244154365.1">
    <property type="nucleotide sequence ID" value="NZ_FOWP01000001.1"/>
</dbReference>
<dbReference type="STRING" id="658457.SAMN05216601_101481"/>
<keyword evidence="1" id="KW-0808">Transferase</keyword>
<accession>A0A1I5JJW6</accession>
<proteinExistence type="predicted"/>
<evidence type="ECO:0000313" key="2">
    <source>
        <dbReference type="Proteomes" id="UP000182400"/>
    </source>
</evidence>
<dbReference type="Proteomes" id="UP000182400">
    <property type="component" value="Unassembled WGS sequence"/>
</dbReference>
<dbReference type="AlphaFoldDB" id="A0A1I5JJW6"/>
<protein>
    <submittedName>
        <fullName evidence="1">KDO transferase-3</fullName>
    </submittedName>
</protein>
<sequence length="286" mass="32024">MSRLHIHSPGGRAELELDGFGSRVLDDLSSLKGKYSGAVFIVTSGPSAKDFPIERYASIPMVAVNGSIACFPPGIDPFFFLCDDSGVAAAKSDLVGAALRRSRFAMIGPSALESLAEKEPETVWRSQLFVAERVNRWRAAAHISDRRFAWRERKNRDYVIRRSFFSQKLSRVGFSRNFPVGYFSCRTIAYAAIQLAYYLGFSRVIMVGMDLRASLGNFYDPKGERVPSRLDEDYEDLILPHFIWMSKQILGSDFQVFNLSSNSRLPADVIPKIGLSDLDGMLDLIK</sequence>
<evidence type="ECO:0000313" key="1">
    <source>
        <dbReference type="EMBL" id="SFO72979.1"/>
    </source>
</evidence>
<reference evidence="1 2" key="1">
    <citation type="submission" date="2016-10" db="EMBL/GenBank/DDBJ databases">
        <authorList>
            <person name="de Groot N.N."/>
        </authorList>
    </citation>
    <scope>NUCLEOTIDE SEQUENCE [LARGE SCALE GENOMIC DNA]</scope>
    <source>
        <strain evidence="1 2">CCUG 59231</strain>
    </source>
</reference>
<name>A0A1I5JJW6_9GAMM</name>
<dbReference type="Gene3D" id="3.90.1480.10">
    <property type="entry name" value="Alpha-2,3-sialyltransferase"/>
    <property type="match status" value="1"/>
</dbReference>
<gene>
    <name evidence="1" type="ORF">SAMN05216601_101481</name>
</gene>
<dbReference type="EMBL" id="FOWP01000001">
    <property type="protein sequence ID" value="SFO72979.1"/>
    <property type="molecule type" value="Genomic_DNA"/>
</dbReference>